<dbReference type="InterPro" id="IPR013798">
    <property type="entry name" value="Indole-3-glycerol_P_synth_dom"/>
</dbReference>
<dbReference type="EC" id="4.1.1.48" evidence="3"/>
<evidence type="ECO:0000256" key="7">
    <source>
        <dbReference type="ARBA" id="ARBA00023141"/>
    </source>
</evidence>
<dbReference type="FunFam" id="3.20.20.70:FF:000024">
    <property type="entry name" value="Indole-3-glycerol phosphate synthase"/>
    <property type="match status" value="1"/>
</dbReference>
<evidence type="ECO:0000256" key="1">
    <source>
        <dbReference type="ARBA" id="ARBA00001633"/>
    </source>
</evidence>
<feature type="non-terminal residue" evidence="10">
    <location>
        <position position="230"/>
    </location>
</feature>
<dbReference type="AlphaFoldDB" id="A0A383C447"/>
<name>A0A383C447_9ZZZZ</name>
<comment type="pathway">
    <text evidence="2">Amino-acid biosynthesis; L-tryptophan biosynthesis; L-tryptophan from chorismate: step 4/5.</text>
</comment>
<dbReference type="Gene3D" id="3.20.20.70">
    <property type="entry name" value="Aldolase class I"/>
    <property type="match status" value="1"/>
</dbReference>
<evidence type="ECO:0000256" key="8">
    <source>
        <dbReference type="ARBA" id="ARBA00023239"/>
    </source>
</evidence>
<dbReference type="PANTHER" id="PTHR22854">
    <property type="entry name" value="TRYPTOPHAN BIOSYNTHESIS PROTEIN"/>
    <property type="match status" value="1"/>
</dbReference>
<protein>
    <recommendedName>
        <fullName evidence="3">indole-3-glycerol-phosphate synthase</fullName>
        <ecNumber evidence="3">4.1.1.48</ecNumber>
    </recommendedName>
</protein>
<evidence type="ECO:0000256" key="4">
    <source>
        <dbReference type="ARBA" id="ARBA00022605"/>
    </source>
</evidence>
<reference evidence="10" key="1">
    <citation type="submission" date="2018-05" db="EMBL/GenBank/DDBJ databases">
        <authorList>
            <person name="Lanie J.A."/>
            <person name="Ng W.-L."/>
            <person name="Kazmierczak K.M."/>
            <person name="Andrzejewski T.M."/>
            <person name="Davidsen T.M."/>
            <person name="Wayne K.J."/>
            <person name="Tettelin H."/>
            <person name="Glass J.I."/>
            <person name="Rusch D."/>
            <person name="Podicherti R."/>
            <person name="Tsui H.-C.T."/>
            <person name="Winkler M.E."/>
        </authorList>
    </citation>
    <scope>NUCLEOTIDE SEQUENCE</scope>
</reference>
<dbReference type="GO" id="GO:0004640">
    <property type="term" value="F:phosphoribosylanthranilate isomerase activity"/>
    <property type="evidence" value="ECO:0007669"/>
    <property type="project" value="TreeGrafter"/>
</dbReference>
<dbReference type="GO" id="GO:0004425">
    <property type="term" value="F:indole-3-glycerol-phosphate synthase activity"/>
    <property type="evidence" value="ECO:0007669"/>
    <property type="project" value="UniProtKB-EC"/>
</dbReference>
<sequence length="230" mass="24720">MSILDEIVAHKRTELAVSPEEEITIASLQAQVSARGGVRDFTAALANPHVGDVGLIAEVKKASPSAGIIRPDFDPVEIAQEYESAGASCLSILTDKKYFQGSPAYLKAIRAAVNLPLLRKDFVIDERQISEAIEWGADAVLLIVAILDDAKLARFYELASGAGLSVLVEVHDALELQRAQVINAPLIGVNNRNLKDFTVDLAVTESLASQMDLQQTLLVSESGINSRTDV</sequence>
<keyword evidence="4" id="KW-0028">Amino-acid biosynthesis</keyword>
<dbReference type="PANTHER" id="PTHR22854:SF2">
    <property type="entry name" value="INDOLE-3-GLYCEROL-PHOSPHATE SYNTHASE"/>
    <property type="match status" value="1"/>
</dbReference>
<dbReference type="NCBIfam" id="NF001377">
    <property type="entry name" value="PRK00278.2-4"/>
    <property type="match status" value="1"/>
</dbReference>
<dbReference type="CDD" id="cd00331">
    <property type="entry name" value="IGPS"/>
    <property type="match status" value="1"/>
</dbReference>
<dbReference type="InterPro" id="IPR001468">
    <property type="entry name" value="Indole-3-GlycerolPSynthase_CS"/>
</dbReference>
<evidence type="ECO:0000256" key="3">
    <source>
        <dbReference type="ARBA" id="ARBA00012362"/>
    </source>
</evidence>
<organism evidence="10">
    <name type="scientific">marine metagenome</name>
    <dbReference type="NCBI Taxonomy" id="408172"/>
    <lineage>
        <taxon>unclassified sequences</taxon>
        <taxon>metagenomes</taxon>
        <taxon>ecological metagenomes</taxon>
    </lineage>
</organism>
<dbReference type="GO" id="GO:0000162">
    <property type="term" value="P:L-tryptophan biosynthetic process"/>
    <property type="evidence" value="ECO:0007669"/>
    <property type="project" value="UniProtKB-UniPathway"/>
</dbReference>
<accession>A0A383C447</accession>
<evidence type="ECO:0000256" key="2">
    <source>
        <dbReference type="ARBA" id="ARBA00004696"/>
    </source>
</evidence>
<dbReference type="EMBL" id="UINC01205598">
    <property type="protein sequence ID" value="SVE26843.1"/>
    <property type="molecule type" value="Genomic_DNA"/>
</dbReference>
<evidence type="ECO:0000256" key="5">
    <source>
        <dbReference type="ARBA" id="ARBA00022793"/>
    </source>
</evidence>
<evidence type="ECO:0000259" key="9">
    <source>
        <dbReference type="Pfam" id="PF00218"/>
    </source>
</evidence>
<keyword evidence="5" id="KW-0210">Decarboxylase</keyword>
<proteinExistence type="predicted"/>
<comment type="catalytic activity">
    <reaction evidence="1">
        <text>1-(2-carboxyphenylamino)-1-deoxy-D-ribulose 5-phosphate + H(+) = (1S,2R)-1-C-(indol-3-yl)glycerol 3-phosphate + CO2 + H2O</text>
        <dbReference type="Rhea" id="RHEA:23476"/>
        <dbReference type="ChEBI" id="CHEBI:15377"/>
        <dbReference type="ChEBI" id="CHEBI:15378"/>
        <dbReference type="ChEBI" id="CHEBI:16526"/>
        <dbReference type="ChEBI" id="CHEBI:58613"/>
        <dbReference type="ChEBI" id="CHEBI:58866"/>
        <dbReference type="EC" id="4.1.1.48"/>
    </reaction>
</comment>
<evidence type="ECO:0000256" key="6">
    <source>
        <dbReference type="ARBA" id="ARBA00022822"/>
    </source>
</evidence>
<dbReference type="Pfam" id="PF00218">
    <property type="entry name" value="IGPS"/>
    <property type="match status" value="1"/>
</dbReference>
<dbReference type="InterPro" id="IPR011060">
    <property type="entry name" value="RibuloseP-bd_barrel"/>
</dbReference>
<keyword evidence="6" id="KW-0822">Tryptophan biosynthesis</keyword>
<keyword evidence="8" id="KW-0456">Lyase</keyword>
<dbReference type="SUPFAM" id="SSF51366">
    <property type="entry name" value="Ribulose-phoshate binding barrel"/>
    <property type="match status" value="1"/>
</dbReference>
<dbReference type="InterPro" id="IPR045186">
    <property type="entry name" value="Indole-3-glycerol_P_synth"/>
</dbReference>
<dbReference type="InterPro" id="IPR013785">
    <property type="entry name" value="Aldolase_TIM"/>
</dbReference>
<feature type="domain" description="Indole-3-glycerol phosphate synthase" evidence="9">
    <location>
        <begin position="4"/>
        <end position="230"/>
    </location>
</feature>
<dbReference type="PROSITE" id="PS00614">
    <property type="entry name" value="IGPS"/>
    <property type="match status" value="1"/>
</dbReference>
<keyword evidence="7" id="KW-0057">Aromatic amino acid biosynthesis</keyword>
<evidence type="ECO:0000313" key="10">
    <source>
        <dbReference type="EMBL" id="SVE26843.1"/>
    </source>
</evidence>
<gene>
    <name evidence="10" type="ORF">METZ01_LOCUS479697</name>
</gene>
<dbReference type="UniPathway" id="UPA00035">
    <property type="reaction ID" value="UER00043"/>
</dbReference>